<keyword evidence="1" id="KW-0732">Signal</keyword>
<reference evidence="3" key="1">
    <citation type="submission" date="2016-11" db="EMBL/GenBank/DDBJ databases">
        <authorList>
            <person name="Varghese N."/>
            <person name="Submissions S."/>
        </authorList>
    </citation>
    <scope>NUCLEOTIDE SEQUENCE [LARGE SCALE GENOMIC DNA]</scope>
    <source>
        <strain evidence="3">DSM 16478</strain>
    </source>
</reference>
<gene>
    <name evidence="2" type="ORF">SAMN04488007_3631</name>
</gene>
<organism evidence="2 3">
    <name type="scientific">Maribacter aquivivus</name>
    <dbReference type="NCBI Taxonomy" id="228958"/>
    <lineage>
        <taxon>Bacteria</taxon>
        <taxon>Pseudomonadati</taxon>
        <taxon>Bacteroidota</taxon>
        <taxon>Flavobacteriia</taxon>
        <taxon>Flavobacteriales</taxon>
        <taxon>Flavobacteriaceae</taxon>
        <taxon>Maribacter</taxon>
    </lineage>
</organism>
<dbReference type="OrthoDB" id="1178039at2"/>
<protein>
    <submittedName>
        <fullName evidence="2">Uncharacterized protein</fullName>
    </submittedName>
</protein>
<evidence type="ECO:0000313" key="2">
    <source>
        <dbReference type="EMBL" id="SHK68202.1"/>
    </source>
</evidence>
<dbReference type="Proteomes" id="UP000184314">
    <property type="component" value="Unassembled WGS sequence"/>
</dbReference>
<dbReference type="EMBL" id="FQZX01000003">
    <property type="protein sequence ID" value="SHK68202.1"/>
    <property type="molecule type" value="Genomic_DNA"/>
</dbReference>
<dbReference type="AlphaFoldDB" id="A0A1M6UG46"/>
<feature type="chain" id="PRO_5012206740" evidence="1">
    <location>
        <begin position="22"/>
        <end position="144"/>
    </location>
</feature>
<evidence type="ECO:0000313" key="3">
    <source>
        <dbReference type="Proteomes" id="UP000184314"/>
    </source>
</evidence>
<dbReference type="STRING" id="228958.SAMN04488007_3631"/>
<dbReference type="RefSeq" id="WP_073246815.1">
    <property type="nucleotide sequence ID" value="NZ_FQZX01000003.1"/>
</dbReference>
<name>A0A1M6UG46_9FLAO</name>
<proteinExistence type="predicted"/>
<keyword evidence="3" id="KW-1185">Reference proteome</keyword>
<accession>A0A1M6UG46</accession>
<evidence type="ECO:0000256" key="1">
    <source>
        <dbReference type="SAM" id="SignalP"/>
    </source>
</evidence>
<feature type="signal peptide" evidence="1">
    <location>
        <begin position="1"/>
        <end position="21"/>
    </location>
</feature>
<sequence>MYKKVIIAIILMIAFVKTSNAQELQTQVEAINAFIEGHSEDDRNYYAKINATQENVYFFNEMQHVIQLTFPVAKMDADNIKITKKGLTFYPKEKGLVVTKQFSSFAPKKIGTAWLNLIKMSKKDKMELQTMMKKFIIDYQTAMK</sequence>